<sequence>MFIFQAVFLLDILFFIFGFLSSYVFLVNMNEAFFHHHFSKTSSTHPCVPFPAFGRPWDTHSTRPHGFLSSVRVSDHLCHSSFFKKG</sequence>
<feature type="transmembrane region" description="Helical" evidence="1">
    <location>
        <begin position="6"/>
        <end position="26"/>
    </location>
</feature>
<accession>A0AAE0IW09</accession>
<evidence type="ECO:0000313" key="3">
    <source>
        <dbReference type="Proteomes" id="UP001286456"/>
    </source>
</evidence>
<keyword evidence="1" id="KW-1133">Transmembrane helix</keyword>
<evidence type="ECO:0000256" key="1">
    <source>
        <dbReference type="SAM" id="Phobius"/>
    </source>
</evidence>
<proteinExistence type="predicted"/>
<protein>
    <submittedName>
        <fullName evidence="2">Uncharacterized protein</fullName>
    </submittedName>
</protein>
<keyword evidence="1" id="KW-0812">Transmembrane</keyword>
<dbReference type="AlphaFoldDB" id="A0AAE0IW09"/>
<comment type="caution">
    <text evidence="2">The sequence shown here is derived from an EMBL/GenBank/DDBJ whole genome shotgun (WGS) entry which is preliminary data.</text>
</comment>
<evidence type="ECO:0000313" key="2">
    <source>
        <dbReference type="EMBL" id="KAK3331596.1"/>
    </source>
</evidence>
<name>A0AAE0IW09_9PEZI</name>
<gene>
    <name evidence="2" type="ORF">B0T19DRAFT_83418</name>
</gene>
<dbReference type="EMBL" id="JAUEPO010000002">
    <property type="protein sequence ID" value="KAK3331596.1"/>
    <property type="molecule type" value="Genomic_DNA"/>
</dbReference>
<dbReference type="Proteomes" id="UP001286456">
    <property type="component" value="Unassembled WGS sequence"/>
</dbReference>
<organism evidence="2 3">
    <name type="scientific">Cercophora scortea</name>
    <dbReference type="NCBI Taxonomy" id="314031"/>
    <lineage>
        <taxon>Eukaryota</taxon>
        <taxon>Fungi</taxon>
        <taxon>Dikarya</taxon>
        <taxon>Ascomycota</taxon>
        <taxon>Pezizomycotina</taxon>
        <taxon>Sordariomycetes</taxon>
        <taxon>Sordariomycetidae</taxon>
        <taxon>Sordariales</taxon>
        <taxon>Lasiosphaeriaceae</taxon>
        <taxon>Cercophora</taxon>
    </lineage>
</organism>
<keyword evidence="3" id="KW-1185">Reference proteome</keyword>
<reference evidence="2" key="1">
    <citation type="journal article" date="2023" name="Mol. Phylogenet. Evol.">
        <title>Genome-scale phylogeny and comparative genomics of the fungal order Sordariales.</title>
        <authorList>
            <person name="Hensen N."/>
            <person name="Bonometti L."/>
            <person name="Westerberg I."/>
            <person name="Brannstrom I.O."/>
            <person name="Guillou S."/>
            <person name="Cros-Aarteil S."/>
            <person name="Calhoun S."/>
            <person name="Haridas S."/>
            <person name="Kuo A."/>
            <person name="Mondo S."/>
            <person name="Pangilinan J."/>
            <person name="Riley R."/>
            <person name="LaButti K."/>
            <person name="Andreopoulos B."/>
            <person name="Lipzen A."/>
            <person name="Chen C."/>
            <person name="Yan M."/>
            <person name="Daum C."/>
            <person name="Ng V."/>
            <person name="Clum A."/>
            <person name="Steindorff A."/>
            <person name="Ohm R.A."/>
            <person name="Martin F."/>
            <person name="Silar P."/>
            <person name="Natvig D.O."/>
            <person name="Lalanne C."/>
            <person name="Gautier V."/>
            <person name="Ament-Velasquez S.L."/>
            <person name="Kruys A."/>
            <person name="Hutchinson M.I."/>
            <person name="Powell A.J."/>
            <person name="Barry K."/>
            <person name="Miller A.N."/>
            <person name="Grigoriev I.V."/>
            <person name="Debuchy R."/>
            <person name="Gladieux P."/>
            <person name="Hiltunen Thoren M."/>
            <person name="Johannesson H."/>
        </authorList>
    </citation>
    <scope>NUCLEOTIDE SEQUENCE</scope>
    <source>
        <strain evidence="2">SMH4131-1</strain>
    </source>
</reference>
<reference evidence="2" key="2">
    <citation type="submission" date="2023-06" db="EMBL/GenBank/DDBJ databases">
        <authorList>
            <consortium name="Lawrence Berkeley National Laboratory"/>
            <person name="Haridas S."/>
            <person name="Hensen N."/>
            <person name="Bonometti L."/>
            <person name="Westerberg I."/>
            <person name="Brannstrom I.O."/>
            <person name="Guillou S."/>
            <person name="Cros-Aarteil S."/>
            <person name="Calhoun S."/>
            <person name="Kuo A."/>
            <person name="Mondo S."/>
            <person name="Pangilinan J."/>
            <person name="Riley R."/>
            <person name="Labutti K."/>
            <person name="Andreopoulos B."/>
            <person name="Lipzen A."/>
            <person name="Chen C."/>
            <person name="Yanf M."/>
            <person name="Daum C."/>
            <person name="Ng V."/>
            <person name="Clum A."/>
            <person name="Steindorff A."/>
            <person name="Ohm R."/>
            <person name="Martin F."/>
            <person name="Silar P."/>
            <person name="Natvig D."/>
            <person name="Lalanne C."/>
            <person name="Gautier V."/>
            <person name="Ament-Velasquez S.L."/>
            <person name="Kruys A."/>
            <person name="Hutchinson M.I."/>
            <person name="Powell A.J."/>
            <person name="Barry K."/>
            <person name="Miller A.N."/>
            <person name="Grigoriev I.V."/>
            <person name="Debuchy R."/>
            <person name="Gladieux P."/>
            <person name="Thoren M.H."/>
            <person name="Johannesson H."/>
        </authorList>
    </citation>
    <scope>NUCLEOTIDE SEQUENCE</scope>
    <source>
        <strain evidence="2">SMH4131-1</strain>
    </source>
</reference>
<keyword evidence="1" id="KW-0472">Membrane</keyword>